<evidence type="ECO:0008006" key="3">
    <source>
        <dbReference type="Google" id="ProtNLM"/>
    </source>
</evidence>
<gene>
    <name evidence="2" type="ORF">ENP77_00550</name>
</gene>
<evidence type="ECO:0000256" key="1">
    <source>
        <dbReference type="SAM" id="Phobius"/>
    </source>
</evidence>
<dbReference type="EMBL" id="DSKP01000021">
    <property type="protein sequence ID" value="HEB48279.1"/>
    <property type="molecule type" value="Genomic_DNA"/>
</dbReference>
<sequence length="206" mass="23039">MVCRARAYYAARPERYWARSVLDMRHSERRGREFIRLLFGELGSLRDRNVVLRKINCDEEGRRYSVVFADQERELELTCTPDGVVLVLLGGGAVRSLVLEVADTDCATVVGRRYLLPRLILYMIATYLEYGVVSAGLYVSLAPLSTPPALLLTGRKGATARPVERILSRVADLVERDEPVLPSGGRPPCEHCIYAHACVYRDAAGR</sequence>
<proteinExistence type="predicted"/>
<protein>
    <recommendedName>
        <fullName evidence="3">Dna2/Cas4 domain-containing protein</fullName>
    </recommendedName>
</protein>
<organism evidence="2">
    <name type="scientific">Thermofilum pendens</name>
    <dbReference type="NCBI Taxonomy" id="2269"/>
    <lineage>
        <taxon>Archaea</taxon>
        <taxon>Thermoproteota</taxon>
        <taxon>Thermoprotei</taxon>
        <taxon>Thermofilales</taxon>
        <taxon>Thermofilaceae</taxon>
        <taxon>Thermofilum</taxon>
    </lineage>
</organism>
<feature type="transmembrane region" description="Helical" evidence="1">
    <location>
        <begin position="119"/>
        <end position="141"/>
    </location>
</feature>
<comment type="caution">
    <text evidence="2">The sequence shown here is derived from an EMBL/GenBank/DDBJ whole genome shotgun (WGS) entry which is preliminary data.</text>
</comment>
<keyword evidence="1" id="KW-1133">Transmembrane helix</keyword>
<dbReference type="AlphaFoldDB" id="A0A7C1T5F6"/>
<name>A0A7C1T5F6_THEPE</name>
<accession>A0A7C1T5F6</accession>
<evidence type="ECO:0000313" key="2">
    <source>
        <dbReference type="EMBL" id="HEB48279.1"/>
    </source>
</evidence>
<keyword evidence="1" id="KW-0472">Membrane</keyword>
<keyword evidence="1" id="KW-0812">Transmembrane</keyword>
<reference evidence="2" key="1">
    <citation type="journal article" date="2020" name="mSystems">
        <title>Genome- and Community-Level Interaction Insights into Carbon Utilization and Element Cycling Functions of Hydrothermarchaeota in Hydrothermal Sediment.</title>
        <authorList>
            <person name="Zhou Z."/>
            <person name="Liu Y."/>
            <person name="Xu W."/>
            <person name="Pan J."/>
            <person name="Luo Z.H."/>
            <person name="Li M."/>
        </authorList>
    </citation>
    <scope>NUCLEOTIDE SEQUENCE [LARGE SCALE GENOMIC DNA]</scope>
    <source>
        <strain evidence="2">SpSt-25</strain>
    </source>
</reference>